<protein>
    <submittedName>
        <fullName evidence="1">Uncharacterized protein</fullName>
    </submittedName>
</protein>
<gene>
    <name evidence="1" type="ORF">SAMN02745136_02011</name>
</gene>
<dbReference type="AlphaFoldDB" id="A0A1M6QSI4"/>
<sequence>MACGGFNSNQSLVHSLCRFVGETVTVFTKSGGVSGCGFTGVLFGINNDFIQLVTDFGSSPAHPIGGPNSSCCRDIDFDNRRREPFSLGSVCDIPIDKIAAFCHNAV</sequence>
<dbReference type="OrthoDB" id="1934755at2"/>
<proteinExistence type="predicted"/>
<reference evidence="1 2" key="1">
    <citation type="submission" date="2016-11" db="EMBL/GenBank/DDBJ databases">
        <authorList>
            <person name="Jaros S."/>
            <person name="Januszkiewicz K."/>
            <person name="Wedrychowicz H."/>
        </authorList>
    </citation>
    <scope>NUCLEOTIDE SEQUENCE [LARGE SCALE GENOMIC DNA]</scope>
    <source>
        <strain evidence="1 2">DSM 15929</strain>
    </source>
</reference>
<evidence type="ECO:0000313" key="1">
    <source>
        <dbReference type="EMBL" id="SHK23115.1"/>
    </source>
</evidence>
<dbReference type="EMBL" id="FRAC01000010">
    <property type="protein sequence ID" value="SHK23115.1"/>
    <property type="molecule type" value="Genomic_DNA"/>
</dbReference>
<dbReference type="RefSeq" id="WP_073275403.1">
    <property type="nucleotide sequence ID" value="NZ_FRAC01000010.1"/>
</dbReference>
<dbReference type="STRING" id="1121322.SAMN02745136_02011"/>
<name>A0A1M6QSI4_9FIRM</name>
<dbReference type="Proteomes" id="UP000184386">
    <property type="component" value="Unassembled WGS sequence"/>
</dbReference>
<evidence type="ECO:0000313" key="2">
    <source>
        <dbReference type="Proteomes" id="UP000184386"/>
    </source>
</evidence>
<accession>A0A1M6QSI4</accession>
<organism evidence="1 2">
    <name type="scientific">Anaerocolumna jejuensis DSM 15929</name>
    <dbReference type="NCBI Taxonomy" id="1121322"/>
    <lineage>
        <taxon>Bacteria</taxon>
        <taxon>Bacillati</taxon>
        <taxon>Bacillota</taxon>
        <taxon>Clostridia</taxon>
        <taxon>Lachnospirales</taxon>
        <taxon>Lachnospiraceae</taxon>
        <taxon>Anaerocolumna</taxon>
    </lineage>
</organism>
<keyword evidence="2" id="KW-1185">Reference proteome</keyword>